<gene>
    <name evidence="1" type="ORF">F5148DRAFT_56910</name>
</gene>
<dbReference type="EMBL" id="JAGFNK010000011">
    <property type="protein sequence ID" value="KAI9512220.1"/>
    <property type="molecule type" value="Genomic_DNA"/>
</dbReference>
<sequence length="620" mass="69104">MERAEPANRDRLCHLFTPTEGSPVRNDNAQGDLESDNEMWNIYLKAVEDIHKPSMDAWKEDSNGVIVLAALFSAIVGAFIIESYKKLSPDNGDQTVTLLKQISQQLADFSLNGTNPAPSLENQPSFSPGASILWVNGLWLVSLVLSITSALHSTLLQEWARTYTQMPQLPIQLSHRARVTSFLWSGFRKYNPGLASWTAQALLHVAVLLFFTGLVIFFFTIHRTMAIVVLILVTLFALAYFMLTILRLFDPKCPYDTPMTLAFPYPLYIMSSFVMLCLRWAVKGLGGNLMSYNLGQVTTPRQRKVVEWLEVCFHAVKSYRRQFKIGAASSLIFEAHKATVDVDRKALAELFHLLDTSKTSKLVASIPKDKIVELVTPPIKSGNSVIDPPLLTLLRSCARGTRAAGVDKVVRQNSMLVFLHAVHHIAKTFIARNGASPSHARSLLNKVRTNFANIGLMRPMWDDVNATIRVTSRSICALLAKYLLHIHSLTGRPLEAPELVWLQDVFGETLSATHDTTTLELMNLKSFVYGVLLHQQGDLTTEDAISFTETLLILMNAGVRAPFRRDIFQEQLSALIGRIQQDGLEGSAVVVDKLRRIFHDFLYPQAQTPAPAPACGPELL</sequence>
<keyword evidence="2" id="KW-1185">Reference proteome</keyword>
<evidence type="ECO:0000313" key="1">
    <source>
        <dbReference type="EMBL" id="KAI9512220.1"/>
    </source>
</evidence>
<comment type="caution">
    <text evidence="1">The sequence shown here is derived from an EMBL/GenBank/DDBJ whole genome shotgun (WGS) entry which is preliminary data.</text>
</comment>
<accession>A0ACC0ULP2</accession>
<evidence type="ECO:0000313" key="2">
    <source>
        <dbReference type="Proteomes" id="UP001207468"/>
    </source>
</evidence>
<dbReference type="Proteomes" id="UP001207468">
    <property type="component" value="Unassembled WGS sequence"/>
</dbReference>
<reference evidence="1" key="1">
    <citation type="submission" date="2021-03" db="EMBL/GenBank/DDBJ databases">
        <title>Evolutionary priming and transition to the ectomycorrhizal habit in an iconic lineage of mushroom-forming fungi: is preadaptation a requirement?</title>
        <authorList>
            <consortium name="DOE Joint Genome Institute"/>
            <person name="Looney B.P."/>
            <person name="Miyauchi S."/>
            <person name="Morin E."/>
            <person name="Drula E."/>
            <person name="Courty P.E."/>
            <person name="Chicoki N."/>
            <person name="Fauchery L."/>
            <person name="Kohler A."/>
            <person name="Kuo A."/>
            <person name="LaButti K."/>
            <person name="Pangilinan J."/>
            <person name="Lipzen A."/>
            <person name="Riley R."/>
            <person name="Andreopoulos W."/>
            <person name="He G."/>
            <person name="Johnson J."/>
            <person name="Barry K.W."/>
            <person name="Grigoriev I.V."/>
            <person name="Nagy L."/>
            <person name="Hibbett D."/>
            <person name="Henrissat B."/>
            <person name="Matheny P.B."/>
            <person name="Labbe J."/>
            <person name="Martin A.F."/>
        </authorList>
    </citation>
    <scope>NUCLEOTIDE SEQUENCE</scope>
    <source>
        <strain evidence="1">BPL698</strain>
    </source>
</reference>
<protein>
    <submittedName>
        <fullName evidence="1">Uncharacterized protein</fullName>
    </submittedName>
</protein>
<name>A0ACC0ULP2_9AGAM</name>
<proteinExistence type="predicted"/>
<organism evidence="1 2">
    <name type="scientific">Russula earlei</name>
    <dbReference type="NCBI Taxonomy" id="71964"/>
    <lineage>
        <taxon>Eukaryota</taxon>
        <taxon>Fungi</taxon>
        <taxon>Dikarya</taxon>
        <taxon>Basidiomycota</taxon>
        <taxon>Agaricomycotina</taxon>
        <taxon>Agaricomycetes</taxon>
        <taxon>Russulales</taxon>
        <taxon>Russulaceae</taxon>
        <taxon>Russula</taxon>
    </lineage>
</organism>